<evidence type="ECO:0000313" key="1">
    <source>
        <dbReference type="EMBL" id="CDK99682.1"/>
    </source>
</evidence>
<keyword evidence="2" id="KW-1185">Reference proteome</keyword>
<gene>
    <name evidence="1" type="ordered locus">MGMSRv2__2467</name>
</gene>
<proteinExistence type="predicted"/>
<sequence length="128" mass="14215">MLTLSDDEVMDFVASGSVRAFTILCMRKLPWLALCALKAHGDLDRALDGAGRVMLRCWENAPTWPPRSRRLDSRLLDMLDTRVDTDLPAPVAAITLTDDHVAALLCQVVGQCETLRQKPQGLLSRWLG</sequence>
<dbReference type="SUPFAM" id="SSF88946">
    <property type="entry name" value="Sigma2 domain of RNA polymerase sigma factors"/>
    <property type="match status" value="1"/>
</dbReference>
<name>V6F2Q6_MAGGM</name>
<dbReference type="InterPro" id="IPR013325">
    <property type="entry name" value="RNA_pol_sigma_r2"/>
</dbReference>
<dbReference type="AlphaFoldDB" id="V6F2Q6"/>
<protein>
    <submittedName>
        <fullName evidence="1">Uncharacterized protein</fullName>
    </submittedName>
</protein>
<dbReference type="Proteomes" id="UP000018922">
    <property type="component" value="Chromosome I"/>
</dbReference>
<dbReference type="GO" id="GO:0006352">
    <property type="term" value="P:DNA-templated transcription initiation"/>
    <property type="evidence" value="ECO:0007669"/>
    <property type="project" value="InterPro"/>
</dbReference>
<evidence type="ECO:0000313" key="2">
    <source>
        <dbReference type="Proteomes" id="UP000018922"/>
    </source>
</evidence>
<dbReference type="KEGG" id="mgy:MGMSRv2__2467"/>
<organism evidence="1 2">
    <name type="scientific">Magnetospirillum gryphiswaldense (strain DSM 6361 / JCM 21280 / NBRC 15271 / MSR-1)</name>
    <dbReference type="NCBI Taxonomy" id="431944"/>
    <lineage>
        <taxon>Bacteria</taxon>
        <taxon>Pseudomonadati</taxon>
        <taxon>Pseudomonadota</taxon>
        <taxon>Alphaproteobacteria</taxon>
        <taxon>Rhodospirillales</taxon>
        <taxon>Rhodospirillaceae</taxon>
        <taxon>Magnetospirillum</taxon>
    </lineage>
</organism>
<accession>V6F2Q6</accession>
<reference evidence="1 2" key="1">
    <citation type="journal article" date="2014" name="Genome Announc.">
        <title>Complete genome sequence of Magnetospirillum gryphiswaldense MSR-1.</title>
        <authorList>
            <person name="Wang X."/>
            <person name="Wang Q."/>
            <person name="Zhang W."/>
            <person name="Wang Y."/>
            <person name="Li L."/>
            <person name="Wen T."/>
            <person name="Zhang T."/>
            <person name="Zhang Y."/>
            <person name="Xu J."/>
            <person name="Hu J."/>
            <person name="Li S."/>
            <person name="Liu L."/>
            <person name="Liu J."/>
            <person name="Jiang W."/>
            <person name="Tian J."/>
            <person name="Li Y."/>
            <person name="Schuler D."/>
            <person name="Wang L."/>
            <person name="Li J."/>
        </authorList>
    </citation>
    <scope>NUCLEOTIDE SEQUENCE [LARGE SCALE GENOMIC DNA]</scope>
    <source>
        <strain evidence="2">DSM 6361 / JCM 21280 / NBRC 15271 / MSR-1</strain>
    </source>
</reference>
<dbReference type="STRING" id="1430440.MGMSRv2__2467"/>
<dbReference type="EMBL" id="HG794546">
    <property type="protein sequence ID" value="CDK99682.1"/>
    <property type="molecule type" value="Genomic_DNA"/>
</dbReference>
<dbReference type="GO" id="GO:0003700">
    <property type="term" value="F:DNA-binding transcription factor activity"/>
    <property type="evidence" value="ECO:0007669"/>
    <property type="project" value="InterPro"/>
</dbReference>
<dbReference type="HOGENOM" id="CLU_1956924_0_0_5"/>